<dbReference type="EC" id="2.8.2.-" evidence="1"/>
<proteinExistence type="inferred from homology"/>
<evidence type="ECO:0000313" key="4">
    <source>
        <dbReference type="EMBL" id="WOL00626.1"/>
    </source>
</evidence>
<keyword evidence="2" id="KW-1133">Transmembrane helix</keyword>
<gene>
    <name evidence="4" type="ORF">Cni_G09339</name>
</gene>
<organism evidence="4 5">
    <name type="scientific">Canna indica</name>
    <name type="common">Indian-shot</name>
    <dbReference type="NCBI Taxonomy" id="4628"/>
    <lineage>
        <taxon>Eukaryota</taxon>
        <taxon>Viridiplantae</taxon>
        <taxon>Streptophyta</taxon>
        <taxon>Embryophyta</taxon>
        <taxon>Tracheophyta</taxon>
        <taxon>Spermatophyta</taxon>
        <taxon>Magnoliopsida</taxon>
        <taxon>Liliopsida</taxon>
        <taxon>Zingiberales</taxon>
        <taxon>Cannaceae</taxon>
        <taxon>Canna</taxon>
    </lineage>
</organism>
<dbReference type="InterPro" id="IPR027417">
    <property type="entry name" value="P-loop_NTPase"/>
</dbReference>
<dbReference type="PANTHER" id="PTHR32175">
    <property type="entry name" value="PROTEIN, PUTATIVE, EXPRESSED-RELATED"/>
    <property type="match status" value="1"/>
</dbReference>
<evidence type="ECO:0000256" key="2">
    <source>
        <dbReference type="SAM" id="Phobius"/>
    </source>
</evidence>
<dbReference type="GO" id="GO:0008146">
    <property type="term" value="F:sulfotransferase activity"/>
    <property type="evidence" value="ECO:0007669"/>
    <property type="project" value="InterPro"/>
</dbReference>
<dbReference type="AlphaFoldDB" id="A0AAQ3K7V5"/>
<name>A0AAQ3K7V5_9LILI</name>
<dbReference type="Proteomes" id="UP001327560">
    <property type="component" value="Chromosome 3"/>
</dbReference>
<evidence type="ECO:0000259" key="3">
    <source>
        <dbReference type="Pfam" id="PF00685"/>
    </source>
</evidence>
<protein>
    <recommendedName>
        <fullName evidence="1">Sulfotransferase</fullName>
        <ecNumber evidence="1">2.8.2.-</ecNumber>
    </recommendedName>
</protein>
<dbReference type="Pfam" id="PF00685">
    <property type="entry name" value="Sulfotransfer_1"/>
    <property type="match status" value="1"/>
</dbReference>
<feature type="transmembrane region" description="Helical" evidence="2">
    <location>
        <begin position="16"/>
        <end position="36"/>
    </location>
</feature>
<evidence type="ECO:0000256" key="1">
    <source>
        <dbReference type="RuleBase" id="RU361155"/>
    </source>
</evidence>
<dbReference type="EMBL" id="CP136892">
    <property type="protein sequence ID" value="WOL00626.1"/>
    <property type="molecule type" value="Genomic_DNA"/>
</dbReference>
<reference evidence="4 5" key="1">
    <citation type="submission" date="2023-10" db="EMBL/GenBank/DDBJ databases">
        <title>Chromosome-scale genome assembly provides insights into flower coloration mechanisms of Canna indica.</title>
        <authorList>
            <person name="Li C."/>
        </authorList>
    </citation>
    <scope>NUCLEOTIDE SEQUENCE [LARGE SCALE GENOMIC DNA]</scope>
    <source>
        <tissue evidence="4">Flower</tissue>
    </source>
</reference>
<comment type="similarity">
    <text evidence="1">Belongs to the sulfotransferase 1 family.</text>
</comment>
<feature type="domain" description="Sulfotransferase" evidence="3">
    <location>
        <begin position="93"/>
        <end position="297"/>
    </location>
</feature>
<keyword evidence="1" id="KW-0808">Transferase</keyword>
<keyword evidence="2" id="KW-0472">Membrane</keyword>
<dbReference type="InterPro" id="IPR052796">
    <property type="entry name" value="Nod_factor_sulfotransferase"/>
</dbReference>
<dbReference type="SUPFAM" id="SSF52540">
    <property type="entry name" value="P-loop containing nucleoside triphosphate hydrolases"/>
    <property type="match status" value="1"/>
</dbReference>
<dbReference type="PANTHER" id="PTHR32175:SF9">
    <property type="entry name" value="OS01G0784600 PROTEIN"/>
    <property type="match status" value="1"/>
</dbReference>
<keyword evidence="2" id="KW-0812">Transmembrane</keyword>
<dbReference type="Gene3D" id="3.40.50.300">
    <property type="entry name" value="P-loop containing nucleotide triphosphate hydrolases"/>
    <property type="match status" value="1"/>
</dbReference>
<dbReference type="InterPro" id="IPR000863">
    <property type="entry name" value="Sulfotransferase_dom"/>
</dbReference>
<keyword evidence="5" id="KW-1185">Reference proteome</keyword>
<sequence>MNVYSIKTSQCSHLPLRLALILFVTIFGAYTCYFYLNQITIGEKIMLFGTKIAEMYCEIHDIPPEEIPHVHFPLPKTYRRDECSCTPVRFFAIVSMQRSGSGWFETLLNSHPNISSHGEIFSVTNRRNNISTIIKTLDKLYSLDWLSSAAKNECVAAVGFKWMLNQGIMDHHREILDYFNLNHVSLIFLFRRNILRRLVSLLANNYDRYAKQLNGTHKSHVHSREEAEVLAQFKPTINAQVLLTNFSFVEQTMADSLRFFDSTRHIVLYYEDIVNNQSALSHVQEFLGVPVKRLVSRQVKIHTRPLPDQVTNWDEIFKTLNGTQYEHFLQHSDYSR</sequence>
<evidence type="ECO:0000313" key="5">
    <source>
        <dbReference type="Proteomes" id="UP001327560"/>
    </source>
</evidence>
<accession>A0AAQ3K7V5</accession>